<feature type="domain" description="TolB N-terminal" evidence="5">
    <location>
        <begin position="43"/>
        <end position="143"/>
    </location>
</feature>
<dbReference type="Gene3D" id="3.40.50.10070">
    <property type="entry name" value="TolB, N-terminal domain"/>
    <property type="match status" value="1"/>
</dbReference>
<protein>
    <submittedName>
        <fullName evidence="6">Tol-Pal system beta propeller repeat protein TolB</fullName>
    </submittedName>
</protein>
<keyword evidence="3" id="KW-0732">Signal</keyword>
<dbReference type="EMBL" id="CP060394">
    <property type="protein sequence ID" value="QNI34764.1"/>
    <property type="molecule type" value="Genomic_DNA"/>
</dbReference>
<name>A0A7G8BQE4_9BACT</name>
<accession>A0A7G8BQE4</accession>
<evidence type="ECO:0000313" key="7">
    <source>
        <dbReference type="Proteomes" id="UP000515312"/>
    </source>
</evidence>
<evidence type="ECO:0000256" key="2">
    <source>
        <dbReference type="ARBA" id="ARBA00009820"/>
    </source>
</evidence>
<evidence type="ECO:0000256" key="3">
    <source>
        <dbReference type="ARBA" id="ARBA00022729"/>
    </source>
</evidence>
<dbReference type="InterPro" id="IPR011659">
    <property type="entry name" value="WD40"/>
</dbReference>
<dbReference type="AlphaFoldDB" id="A0A7G8BQE4"/>
<dbReference type="InterPro" id="IPR011042">
    <property type="entry name" value="6-blade_b-propeller_TolB-like"/>
</dbReference>
<gene>
    <name evidence="6" type="primary">tolB</name>
    <name evidence="6" type="ORF">H7849_02985</name>
</gene>
<evidence type="ECO:0000313" key="6">
    <source>
        <dbReference type="EMBL" id="QNI34764.1"/>
    </source>
</evidence>
<dbReference type="SUPFAM" id="SSF52964">
    <property type="entry name" value="TolB, N-terminal domain"/>
    <property type="match status" value="1"/>
</dbReference>
<dbReference type="PANTHER" id="PTHR36842">
    <property type="entry name" value="PROTEIN TOLB HOMOLOG"/>
    <property type="match status" value="1"/>
</dbReference>
<evidence type="ECO:0000256" key="4">
    <source>
        <dbReference type="ARBA" id="ARBA00022764"/>
    </source>
</evidence>
<organism evidence="6 7">
    <name type="scientific">Alloacidobacterium dinghuense</name>
    <dbReference type="NCBI Taxonomy" id="2763107"/>
    <lineage>
        <taxon>Bacteria</taxon>
        <taxon>Pseudomonadati</taxon>
        <taxon>Acidobacteriota</taxon>
        <taxon>Terriglobia</taxon>
        <taxon>Terriglobales</taxon>
        <taxon>Acidobacteriaceae</taxon>
        <taxon>Alloacidobacterium</taxon>
    </lineage>
</organism>
<comment type="similarity">
    <text evidence="2">Belongs to the TolB family.</text>
</comment>
<dbReference type="Gene3D" id="2.120.10.60">
    <property type="entry name" value="Tricorn protease N-terminal domain"/>
    <property type="match status" value="1"/>
</dbReference>
<evidence type="ECO:0000256" key="1">
    <source>
        <dbReference type="ARBA" id="ARBA00004418"/>
    </source>
</evidence>
<dbReference type="Gene3D" id="2.120.10.30">
    <property type="entry name" value="TolB, C-terminal domain"/>
    <property type="match status" value="2"/>
</dbReference>
<evidence type="ECO:0000259" key="5">
    <source>
        <dbReference type="Pfam" id="PF04052"/>
    </source>
</evidence>
<dbReference type="SUPFAM" id="SSF69304">
    <property type="entry name" value="Tricorn protease N-terminal domain"/>
    <property type="match status" value="1"/>
</dbReference>
<dbReference type="InterPro" id="IPR014167">
    <property type="entry name" value="Tol-Pal_TolB"/>
</dbReference>
<dbReference type="PANTHER" id="PTHR36842:SF1">
    <property type="entry name" value="PROTEIN TOLB"/>
    <property type="match status" value="1"/>
</dbReference>
<dbReference type="GO" id="GO:0042597">
    <property type="term" value="C:periplasmic space"/>
    <property type="evidence" value="ECO:0007669"/>
    <property type="project" value="UniProtKB-SubCell"/>
</dbReference>
<proteinExistence type="inferred from homology"/>
<keyword evidence="7" id="KW-1185">Reference proteome</keyword>
<reference evidence="6 7" key="1">
    <citation type="submission" date="2020-08" db="EMBL/GenBank/DDBJ databases">
        <title>Edaphobacter telluris sp. nov. and Acidobacterium dinghuensis sp. nov., two acidobacteria isolated from forest soil.</title>
        <authorList>
            <person name="Fu J."/>
            <person name="Qiu L."/>
        </authorList>
    </citation>
    <scope>NUCLEOTIDE SEQUENCE [LARGE SCALE GENOMIC DNA]</scope>
    <source>
        <strain evidence="6">4Y35</strain>
    </source>
</reference>
<dbReference type="KEGG" id="adin:H7849_02985"/>
<comment type="subcellular location">
    <subcellularLocation>
        <location evidence="1">Periplasm</location>
    </subcellularLocation>
</comment>
<dbReference type="Pfam" id="PF04052">
    <property type="entry name" value="TolB_N"/>
    <property type="match status" value="1"/>
</dbReference>
<dbReference type="NCBIfam" id="TIGR02800">
    <property type="entry name" value="propeller_TolB"/>
    <property type="match status" value="1"/>
</dbReference>
<dbReference type="Proteomes" id="UP000515312">
    <property type="component" value="Chromosome"/>
</dbReference>
<dbReference type="GO" id="GO:0017038">
    <property type="term" value="P:protein import"/>
    <property type="evidence" value="ECO:0007669"/>
    <property type="project" value="InterPro"/>
</dbReference>
<dbReference type="InterPro" id="IPR007195">
    <property type="entry name" value="TolB_N"/>
</dbReference>
<keyword evidence="4" id="KW-0574">Periplasm</keyword>
<sequence length="452" mass="48966">MIIGKKSGILLSRYSLLFAAIFILSGLEIAHAQDWVRTGTNLGAQKIRLAAANFKQTSNDPQSGSLKGAFDTTLFNDLQNAGIFDMVSKSMAPPLMPGSPQEINLPDWAAAPSNADMVVFGSLGVADGKVSVYGYLFDAKNQQTPQILGKQYSDNASVDNARAIAHRFADEIITRLGGVAGICETKIYFVSFRSGNKEIWVMDYDGENEHQITHLGSISLSPRVAPDNSRVAFSSLGKNGWSIRMYSLLLNRAVNFNSPGGTTISPAWSSDGSKLAFSSSHDGDSEIFTSDASGGGLHRVTAFRGPDVSPVWNPKTNAQIAWVSGRTGLPQIYIMDSDGANVQRMTDGGYATSPSWSPNGQFLAFAWNRKYGPGAPGGQDIYIMDVASKRWTQLTHDSGHNDFPSWSPDSRHIVFQREDGGATQIWTMLADGSEQHALTHGSANTMPNWSWK</sequence>
<dbReference type="Pfam" id="PF07676">
    <property type="entry name" value="PD40"/>
    <property type="match status" value="4"/>
</dbReference>